<dbReference type="AlphaFoldDB" id="A0A8K0H1R3"/>
<evidence type="ECO:0000313" key="3">
    <source>
        <dbReference type="EMBL" id="KAF3444072.1"/>
    </source>
</evidence>
<dbReference type="InterPro" id="IPR040290">
    <property type="entry name" value="Prot_E6-like"/>
</dbReference>
<name>A0A8K0H1R3_9ROSA</name>
<evidence type="ECO:0000256" key="1">
    <source>
        <dbReference type="SAM" id="MobiDB-lite"/>
    </source>
</evidence>
<feature type="region of interest" description="Disordered" evidence="1">
    <location>
        <begin position="44"/>
        <end position="64"/>
    </location>
</feature>
<feature type="compositionally biased region" description="Polar residues" evidence="1">
    <location>
        <begin position="258"/>
        <end position="273"/>
    </location>
</feature>
<feature type="region of interest" description="Disordered" evidence="1">
    <location>
        <begin position="252"/>
        <end position="289"/>
    </location>
</feature>
<dbReference type="PANTHER" id="PTHR35274:SF5">
    <property type="entry name" value="PROTEIN E6-LIKE"/>
    <property type="match status" value="1"/>
</dbReference>
<dbReference type="OrthoDB" id="749662at2759"/>
<sequence length="289" mass="32547">MAAKTQILFFFLAVLFSANLQIEARVSTFFSKFTRFHTNDDNVTDPKLPITKEPTPAPAPALAPEVEGFPAPELAPVPASTTPEVQAPSPAPEYFIYTESENGYGLYGTRTSTTDDQTPSTVDVKDEDEILSEELVGGESFERGYNQNKDSYKNNIGGNPSSTRTYGTAFNSIGGNPTTTSIYKQYSNNGYRRSYDGNSGYNNNGYYTSNNPNGYDQIQRQGMSDTRFLENGRYYHDVKNDNVNYYNNRYETERGSSKDQGSYGRSENLNEFNTMEEYEKYQESQHYVP</sequence>
<evidence type="ECO:0008006" key="5">
    <source>
        <dbReference type="Google" id="ProtNLM"/>
    </source>
</evidence>
<comment type="caution">
    <text evidence="3">The sequence shown here is derived from an EMBL/GenBank/DDBJ whole genome shotgun (WGS) entry which is preliminary data.</text>
</comment>
<evidence type="ECO:0000256" key="2">
    <source>
        <dbReference type="SAM" id="SignalP"/>
    </source>
</evidence>
<gene>
    <name evidence="3" type="ORF">FNV43_RR13762</name>
</gene>
<keyword evidence="4" id="KW-1185">Reference proteome</keyword>
<accession>A0A8K0H1R3</accession>
<feature type="chain" id="PRO_5035440855" description="Protein E6-like" evidence="2">
    <location>
        <begin position="25"/>
        <end position="289"/>
    </location>
</feature>
<dbReference type="PANTHER" id="PTHR35274">
    <property type="entry name" value="E6-LIKE PROTEIN"/>
    <property type="match status" value="1"/>
</dbReference>
<proteinExistence type="predicted"/>
<keyword evidence="2" id="KW-0732">Signal</keyword>
<organism evidence="3 4">
    <name type="scientific">Rhamnella rubrinervis</name>
    <dbReference type="NCBI Taxonomy" id="2594499"/>
    <lineage>
        <taxon>Eukaryota</taxon>
        <taxon>Viridiplantae</taxon>
        <taxon>Streptophyta</taxon>
        <taxon>Embryophyta</taxon>
        <taxon>Tracheophyta</taxon>
        <taxon>Spermatophyta</taxon>
        <taxon>Magnoliopsida</taxon>
        <taxon>eudicotyledons</taxon>
        <taxon>Gunneridae</taxon>
        <taxon>Pentapetalae</taxon>
        <taxon>rosids</taxon>
        <taxon>fabids</taxon>
        <taxon>Rosales</taxon>
        <taxon>Rhamnaceae</taxon>
        <taxon>rhamnoid group</taxon>
        <taxon>Rhamneae</taxon>
        <taxon>Rhamnella</taxon>
    </lineage>
</organism>
<evidence type="ECO:0000313" key="4">
    <source>
        <dbReference type="Proteomes" id="UP000796880"/>
    </source>
</evidence>
<feature type="signal peptide" evidence="2">
    <location>
        <begin position="1"/>
        <end position="24"/>
    </location>
</feature>
<dbReference type="Proteomes" id="UP000796880">
    <property type="component" value="Unassembled WGS sequence"/>
</dbReference>
<dbReference type="EMBL" id="VOIH02000006">
    <property type="protein sequence ID" value="KAF3444072.1"/>
    <property type="molecule type" value="Genomic_DNA"/>
</dbReference>
<protein>
    <recommendedName>
        <fullName evidence="5">Protein E6-like</fullName>
    </recommendedName>
</protein>
<reference evidence="3" key="1">
    <citation type="submission" date="2020-03" db="EMBL/GenBank/DDBJ databases">
        <title>A high-quality chromosome-level genome assembly of a woody plant with both climbing and erect habits, Rhamnella rubrinervis.</title>
        <authorList>
            <person name="Lu Z."/>
            <person name="Yang Y."/>
            <person name="Zhu X."/>
            <person name="Sun Y."/>
        </authorList>
    </citation>
    <scope>NUCLEOTIDE SEQUENCE</scope>
    <source>
        <strain evidence="3">BYM</strain>
        <tissue evidence="3">Leaf</tissue>
    </source>
</reference>